<dbReference type="SUPFAM" id="SSF82771">
    <property type="entry name" value="GIY-YIG endonuclease"/>
    <property type="match status" value="1"/>
</dbReference>
<dbReference type="EMBL" id="QPJT01000045">
    <property type="protein sequence ID" value="RCX08167.1"/>
    <property type="molecule type" value="Genomic_DNA"/>
</dbReference>
<comment type="caution">
    <text evidence="2">The sequence shown here is derived from an EMBL/GenBank/DDBJ whole genome shotgun (WGS) entry which is preliminary data.</text>
</comment>
<proteinExistence type="predicted"/>
<reference evidence="2 3" key="1">
    <citation type="submission" date="2018-07" db="EMBL/GenBank/DDBJ databases">
        <title>Genomic Encyclopedia of Type Strains, Phase IV (KMG-IV): sequencing the most valuable type-strain genomes for metagenomic binning, comparative biology and taxonomic classification.</title>
        <authorList>
            <person name="Goeker M."/>
        </authorList>
    </citation>
    <scope>NUCLEOTIDE SEQUENCE [LARGE SCALE GENOMIC DNA]</scope>
    <source>
        <strain evidence="2 3">DSM 27016</strain>
    </source>
</reference>
<name>A0A369AJ37_9FIRM</name>
<dbReference type="CDD" id="cd10451">
    <property type="entry name" value="GIY-YIG_LuxR_like"/>
    <property type="match status" value="1"/>
</dbReference>
<dbReference type="Gene3D" id="3.40.1440.10">
    <property type="entry name" value="GIY-YIG endonuclease"/>
    <property type="match status" value="1"/>
</dbReference>
<evidence type="ECO:0000313" key="2">
    <source>
        <dbReference type="EMBL" id="RCX08167.1"/>
    </source>
</evidence>
<gene>
    <name evidence="2" type="ORF">DFR58_1458</name>
</gene>
<accession>A0A369AJ37</accession>
<keyword evidence="3" id="KW-1185">Reference proteome</keyword>
<dbReference type="Pfam" id="PF09860">
    <property type="entry name" value="DUF2087"/>
    <property type="match status" value="1"/>
</dbReference>
<dbReference type="OrthoDB" id="9789954at2"/>
<feature type="domain" description="DUF2087" evidence="1">
    <location>
        <begin position="182"/>
        <end position="248"/>
    </location>
</feature>
<dbReference type="InterPro" id="IPR035901">
    <property type="entry name" value="GIY-YIG_endonuc_sf"/>
</dbReference>
<protein>
    <recommendedName>
        <fullName evidence="1">DUF2087 domain-containing protein</fullName>
    </recommendedName>
</protein>
<dbReference type="RefSeq" id="WP_114300262.1">
    <property type="nucleotide sequence ID" value="NZ_QPJT01000045.1"/>
</dbReference>
<dbReference type="Proteomes" id="UP000253034">
    <property type="component" value="Unassembled WGS sequence"/>
</dbReference>
<dbReference type="AlphaFoldDB" id="A0A369AJ37"/>
<evidence type="ECO:0000259" key="1">
    <source>
        <dbReference type="Pfam" id="PF09860"/>
    </source>
</evidence>
<evidence type="ECO:0000313" key="3">
    <source>
        <dbReference type="Proteomes" id="UP000253034"/>
    </source>
</evidence>
<dbReference type="InterPro" id="IPR018656">
    <property type="entry name" value="DUF2087"/>
</dbReference>
<organism evidence="2 3">
    <name type="scientific">Anaerobacterium chartisolvens</name>
    <dbReference type="NCBI Taxonomy" id="1297424"/>
    <lineage>
        <taxon>Bacteria</taxon>
        <taxon>Bacillati</taxon>
        <taxon>Bacillota</taxon>
        <taxon>Clostridia</taxon>
        <taxon>Eubacteriales</taxon>
        <taxon>Oscillospiraceae</taxon>
        <taxon>Anaerobacterium</taxon>
    </lineage>
</organism>
<sequence length="377" mass="44336">MKLSDMLWNAAPAELARGYLEEGDFYICLVCGKKFEKGIIYPQGGVFYEAKRYIRVHIDTEHGPVFEYLINLDKKLTGLSEHQKALLKLFYQGKRDCEIQQAMDIGSSSTIRNHRFVLKEKERQARVFIAIMDLLKENIKKTSELVPPHNTATMRDDRYNITAGEYQEVLKKYFPDGPGGGLKTFSMREKSKLVVLREIAKRFEPDREYSEKQVNQILEGVYEDFATIRRYLIEYGFMDRKPDGSRYRLKEEPDGRKETEMDRRKQLIREYKETKTQAGVFQIRNTKNGKVYVEAIPNLKMMNGRLSILRGGTHKNAQLQEEWNRLGEETFVFEVLEVLEEKEEGFFDKKDELKKLESKWLEKLKPYGDKGYNRQKD</sequence>